<keyword evidence="1" id="KW-0808">Transferase</keyword>
<dbReference type="EMBL" id="JACOZA010000031">
    <property type="protein sequence ID" value="MBI2096763.1"/>
    <property type="molecule type" value="Genomic_DNA"/>
</dbReference>
<proteinExistence type="predicted"/>
<sequence length="183" mass="21498">MTVYPEIYLTIKLDVITDNHEYDRNKLRKLAINEFAKEVAGKGKGELSTKYKYVVEDSRSGNRVYITRPAFNKLGFDFLIHVENCTFSNGKDNPKHEDLANDIKNKVLQHKKMSKDILKELEKVYECSEPDAMVDYKRYDNLPGLPMDLVLKTAKWFFIEQDIRYWNYSGRNMLMDGLRKVLT</sequence>
<protein>
    <submittedName>
        <fullName evidence="1">DNA adenine methylase</fullName>
    </submittedName>
</protein>
<evidence type="ECO:0000313" key="1">
    <source>
        <dbReference type="EMBL" id="MBI2096763.1"/>
    </source>
</evidence>
<accession>A0A931SDM2</accession>
<dbReference type="AlphaFoldDB" id="A0A931SDM2"/>
<dbReference type="Proteomes" id="UP000724148">
    <property type="component" value="Unassembled WGS sequence"/>
</dbReference>
<gene>
    <name evidence="1" type="ORF">HYT40_01230</name>
</gene>
<comment type="caution">
    <text evidence="1">The sequence shown here is derived from an EMBL/GenBank/DDBJ whole genome shotgun (WGS) entry which is preliminary data.</text>
</comment>
<dbReference type="GO" id="GO:0008168">
    <property type="term" value="F:methyltransferase activity"/>
    <property type="evidence" value="ECO:0007669"/>
    <property type="project" value="UniProtKB-KW"/>
</dbReference>
<dbReference type="GO" id="GO:0032259">
    <property type="term" value="P:methylation"/>
    <property type="evidence" value="ECO:0007669"/>
    <property type="project" value="UniProtKB-KW"/>
</dbReference>
<reference evidence="1" key="1">
    <citation type="submission" date="2020-07" db="EMBL/GenBank/DDBJ databases">
        <title>Huge and variable diversity of episymbiotic CPR bacteria and DPANN archaea in groundwater ecosystems.</title>
        <authorList>
            <person name="He C.Y."/>
            <person name="Keren R."/>
            <person name="Whittaker M."/>
            <person name="Farag I.F."/>
            <person name="Doudna J."/>
            <person name="Cate J.H.D."/>
            <person name="Banfield J.F."/>
        </authorList>
    </citation>
    <scope>NUCLEOTIDE SEQUENCE</scope>
    <source>
        <strain evidence="1">NC_groundwater_193_Ag_S-0.1um_51_7</strain>
    </source>
</reference>
<organism evidence="1 2">
    <name type="scientific">Candidatus Sungiibacteriota bacterium</name>
    <dbReference type="NCBI Taxonomy" id="2750080"/>
    <lineage>
        <taxon>Bacteria</taxon>
        <taxon>Candidatus Sungiibacteriota</taxon>
    </lineage>
</organism>
<keyword evidence="1" id="KW-0489">Methyltransferase</keyword>
<evidence type="ECO:0000313" key="2">
    <source>
        <dbReference type="Proteomes" id="UP000724148"/>
    </source>
</evidence>
<name>A0A931SDM2_9BACT</name>